<dbReference type="RefSeq" id="WP_264513545.1">
    <property type="nucleotide sequence ID" value="NZ_JAPDDR010000005.1"/>
</dbReference>
<keyword evidence="1" id="KW-0812">Transmembrane</keyword>
<feature type="transmembrane region" description="Helical" evidence="1">
    <location>
        <begin position="251"/>
        <end position="269"/>
    </location>
</feature>
<keyword evidence="2" id="KW-0732">Signal</keyword>
<feature type="transmembrane region" description="Helical" evidence="1">
    <location>
        <begin position="345"/>
        <end position="365"/>
    </location>
</feature>
<feature type="signal peptide" evidence="2">
    <location>
        <begin position="1"/>
        <end position="16"/>
    </location>
</feature>
<dbReference type="EMBL" id="JAPDDR010000005">
    <property type="protein sequence ID" value="MCW1914040.1"/>
    <property type="molecule type" value="Genomic_DNA"/>
</dbReference>
<sequence length="377" mass="41723">MLRFLLLLLCPLVLHAHQIAEIAITLEIEGDTAVCTAEVDAAYMLPEFQGDEDEEPKDLVWLRQQGPEGWAKISEATRTFWKDCLKLEADGKELDWSLDIPELKEASPPFMTEGEPEELPMIEAVIRATLPEGVHKLDAAWKEPFGVVLVVTVRKDAEAEVKPIVSGERMTLAERGDTDLAPVPRSIGDWIILGFHHILPLGVDHILFVLGLFLLAPKWRPLLQQTIIFTIAHSITLGMASLGWVDTSSDQASRWVEILIAASIAWVGIENLLVKELGKGRLALVGLFGLIHGLGFASVLSEWLPKDHPEQLAGALFGFNVGVEVGQITVLLGAFALFGWWKDRFVWVKWTGSVLVGLAGLILVIERLMEVEILTFL</sequence>
<evidence type="ECO:0000256" key="2">
    <source>
        <dbReference type="SAM" id="SignalP"/>
    </source>
</evidence>
<keyword evidence="1" id="KW-0472">Membrane</keyword>
<evidence type="ECO:0000313" key="3">
    <source>
        <dbReference type="EMBL" id="MCW1914040.1"/>
    </source>
</evidence>
<reference evidence="3" key="1">
    <citation type="submission" date="2022-10" db="EMBL/GenBank/DDBJ databases">
        <title>Luteolibacter sp. GHJ8, whole genome shotgun sequencing project.</title>
        <authorList>
            <person name="Zhao G."/>
            <person name="Shen L."/>
        </authorList>
    </citation>
    <scope>NUCLEOTIDE SEQUENCE</scope>
    <source>
        <strain evidence="3">GHJ8</strain>
    </source>
</reference>
<keyword evidence="4" id="KW-1185">Reference proteome</keyword>
<protein>
    <submittedName>
        <fullName evidence="3">HupE/UreJ family protein</fullName>
    </submittedName>
</protein>
<dbReference type="Pfam" id="PF13795">
    <property type="entry name" value="HupE_UreJ_2"/>
    <property type="match status" value="1"/>
</dbReference>
<feature type="transmembrane region" description="Helical" evidence="1">
    <location>
        <begin position="190"/>
        <end position="215"/>
    </location>
</feature>
<feature type="chain" id="PRO_5045799706" evidence="2">
    <location>
        <begin position="17"/>
        <end position="377"/>
    </location>
</feature>
<evidence type="ECO:0000313" key="4">
    <source>
        <dbReference type="Proteomes" id="UP001165653"/>
    </source>
</evidence>
<evidence type="ECO:0000256" key="1">
    <source>
        <dbReference type="SAM" id="Phobius"/>
    </source>
</evidence>
<gene>
    <name evidence="3" type="ORF">OJ996_10670</name>
</gene>
<organism evidence="3 4">
    <name type="scientific">Luteolibacter rhizosphaerae</name>
    <dbReference type="NCBI Taxonomy" id="2989719"/>
    <lineage>
        <taxon>Bacteria</taxon>
        <taxon>Pseudomonadati</taxon>
        <taxon>Verrucomicrobiota</taxon>
        <taxon>Verrucomicrobiia</taxon>
        <taxon>Verrucomicrobiales</taxon>
        <taxon>Verrucomicrobiaceae</taxon>
        <taxon>Luteolibacter</taxon>
    </lineage>
</organism>
<dbReference type="InterPro" id="IPR032809">
    <property type="entry name" value="Put_HupE_UreJ"/>
</dbReference>
<feature type="transmembrane region" description="Helical" evidence="1">
    <location>
        <begin position="312"/>
        <end position="338"/>
    </location>
</feature>
<feature type="transmembrane region" description="Helical" evidence="1">
    <location>
        <begin position="281"/>
        <end position="300"/>
    </location>
</feature>
<proteinExistence type="predicted"/>
<dbReference type="Proteomes" id="UP001165653">
    <property type="component" value="Unassembled WGS sequence"/>
</dbReference>
<accession>A0ABT3G2J3</accession>
<name>A0ABT3G2J3_9BACT</name>
<keyword evidence="1" id="KW-1133">Transmembrane helix</keyword>
<comment type="caution">
    <text evidence="3">The sequence shown here is derived from an EMBL/GenBank/DDBJ whole genome shotgun (WGS) entry which is preliminary data.</text>
</comment>
<feature type="transmembrane region" description="Helical" evidence="1">
    <location>
        <begin position="227"/>
        <end position="245"/>
    </location>
</feature>